<organism evidence="2 3">
    <name type="scientific">Homarus americanus</name>
    <name type="common">American lobster</name>
    <dbReference type="NCBI Taxonomy" id="6706"/>
    <lineage>
        <taxon>Eukaryota</taxon>
        <taxon>Metazoa</taxon>
        <taxon>Ecdysozoa</taxon>
        <taxon>Arthropoda</taxon>
        <taxon>Crustacea</taxon>
        <taxon>Multicrustacea</taxon>
        <taxon>Malacostraca</taxon>
        <taxon>Eumalacostraca</taxon>
        <taxon>Eucarida</taxon>
        <taxon>Decapoda</taxon>
        <taxon>Pleocyemata</taxon>
        <taxon>Astacidea</taxon>
        <taxon>Nephropoidea</taxon>
        <taxon>Nephropidae</taxon>
        <taxon>Homarus</taxon>
    </lineage>
</organism>
<accession>A0A8J5JIG2</accession>
<name>A0A8J5JIG2_HOMAM</name>
<dbReference type="AlphaFoldDB" id="A0A8J5JIG2"/>
<feature type="non-terminal residue" evidence="2">
    <location>
        <position position="1"/>
    </location>
</feature>
<evidence type="ECO:0000313" key="3">
    <source>
        <dbReference type="Proteomes" id="UP000747542"/>
    </source>
</evidence>
<reference evidence="2" key="1">
    <citation type="journal article" date="2021" name="Sci. Adv.">
        <title>The American lobster genome reveals insights on longevity, neural, and immune adaptations.</title>
        <authorList>
            <person name="Polinski J.M."/>
            <person name="Zimin A.V."/>
            <person name="Clark K.F."/>
            <person name="Kohn A.B."/>
            <person name="Sadowski N."/>
            <person name="Timp W."/>
            <person name="Ptitsyn A."/>
            <person name="Khanna P."/>
            <person name="Romanova D.Y."/>
            <person name="Williams P."/>
            <person name="Greenwood S.J."/>
            <person name="Moroz L.L."/>
            <person name="Walt D.R."/>
            <person name="Bodnar A.G."/>
        </authorList>
    </citation>
    <scope>NUCLEOTIDE SEQUENCE</scope>
    <source>
        <strain evidence="2">GMGI-L3</strain>
    </source>
</reference>
<keyword evidence="1" id="KW-0812">Transmembrane</keyword>
<evidence type="ECO:0000313" key="2">
    <source>
        <dbReference type="EMBL" id="KAG7156250.1"/>
    </source>
</evidence>
<protein>
    <submittedName>
        <fullName evidence="2">Uncharacterized protein</fullName>
    </submittedName>
</protein>
<dbReference type="EMBL" id="JAHLQT010039184">
    <property type="protein sequence ID" value="KAG7156250.1"/>
    <property type="molecule type" value="Genomic_DNA"/>
</dbReference>
<evidence type="ECO:0000256" key="1">
    <source>
        <dbReference type="SAM" id="Phobius"/>
    </source>
</evidence>
<gene>
    <name evidence="2" type="ORF">Hamer_G005966</name>
</gene>
<comment type="caution">
    <text evidence="2">The sequence shown here is derived from an EMBL/GenBank/DDBJ whole genome shotgun (WGS) entry which is preliminary data.</text>
</comment>
<proteinExistence type="predicted"/>
<keyword evidence="1" id="KW-1133">Transmembrane helix</keyword>
<keyword evidence="3" id="KW-1185">Reference proteome</keyword>
<dbReference type="Proteomes" id="UP000747542">
    <property type="component" value="Unassembled WGS sequence"/>
</dbReference>
<sequence>MSCNLDNSFYILFCDCIRNQLNYLWMTSEILCPPGFKSHSEKENNPKHFYYFRSFSVFTTMGAVSAILFVFIGCCSNVVFLELLVNNRRLRRDYRLRQKKERYPDQ</sequence>
<keyword evidence="1" id="KW-0472">Membrane</keyword>
<feature type="transmembrane region" description="Helical" evidence="1">
    <location>
        <begin position="55"/>
        <end position="85"/>
    </location>
</feature>